<evidence type="ECO:0000313" key="2">
    <source>
        <dbReference type="Proteomes" id="UP001172159"/>
    </source>
</evidence>
<organism evidence="1 2">
    <name type="scientific">Apiosordaria backusii</name>
    <dbReference type="NCBI Taxonomy" id="314023"/>
    <lineage>
        <taxon>Eukaryota</taxon>
        <taxon>Fungi</taxon>
        <taxon>Dikarya</taxon>
        <taxon>Ascomycota</taxon>
        <taxon>Pezizomycotina</taxon>
        <taxon>Sordariomycetes</taxon>
        <taxon>Sordariomycetidae</taxon>
        <taxon>Sordariales</taxon>
        <taxon>Lasiosphaeriaceae</taxon>
        <taxon>Apiosordaria</taxon>
    </lineage>
</organism>
<gene>
    <name evidence="1" type="ORF">B0T21DRAFT_414414</name>
</gene>
<accession>A0AA40ASK5</accession>
<dbReference type="Proteomes" id="UP001172159">
    <property type="component" value="Unassembled WGS sequence"/>
</dbReference>
<sequence length="78" mass="8880">MEALNVWGRSQGYGFIKEKLSNYINGAPIRYEVACDRGVHRGLTDAMKAEDKQNVRTDPTDPNKITGLFWTFAWGIEM</sequence>
<comment type="caution">
    <text evidence="1">The sequence shown here is derived from an EMBL/GenBank/DDBJ whole genome shotgun (WGS) entry which is preliminary data.</text>
</comment>
<dbReference type="AlphaFoldDB" id="A0AA40ASK5"/>
<dbReference type="EMBL" id="JAUKTV010000012">
    <property type="protein sequence ID" value="KAK0721223.1"/>
    <property type="molecule type" value="Genomic_DNA"/>
</dbReference>
<proteinExistence type="predicted"/>
<keyword evidence="2" id="KW-1185">Reference proteome</keyword>
<name>A0AA40ASK5_9PEZI</name>
<protein>
    <submittedName>
        <fullName evidence="1">Uncharacterized protein</fullName>
    </submittedName>
</protein>
<reference evidence="1" key="1">
    <citation type="submission" date="2023-06" db="EMBL/GenBank/DDBJ databases">
        <title>Genome-scale phylogeny and comparative genomics of the fungal order Sordariales.</title>
        <authorList>
            <consortium name="Lawrence Berkeley National Laboratory"/>
            <person name="Hensen N."/>
            <person name="Bonometti L."/>
            <person name="Westerberg I."/>
            <person name="Brannstrom I.O."/>
            <person name="Guillou S."/>
            <person name="Cros-Aarteil S."/>
            <person name="Calhoun S."/>
            <person name="Haridas S."/>
            <person name="Kuo A."/>
            <person name="Mondo S."/>
            <person name="Pangilinan J."/>
            <person name="Riley R."/>
            <person name="Labutti K."/>
            <person name="Andreopoulos B."/>
            <person name="Lipzen A."/>
            <person name="Chen C."/>
            <person name="Yanf M."/>
            <person name="Daum C."/>
            <person name="Ng V."/>
            <person name="Clum A."/>
            <person name="Steindorff A."/>
            <person name="Ohm R."/>
            <person name="Martin F."/>
            <person name="Silar P."/>
            <person name="Natvig D."/>
            <person name="Lalanne C."/>
            <person name="Gautier V."/>
            <person name="Ament-Velasquez S.L."/>
            <person name="Kruys A."/>
            <person name="Hutchinson M.I."/>
            <person name="Powell A.J."/>
            <person name="Barry K."/>
            <person name="Miller A.N."/>
            <person name="Grigoriev I.V."/>
            <person name="Debuchy R."/>
            <person name="Gladieux P."/>
            <person name="Thoren M.H."/>
            <person name="Johannesson H."/>
        </authorList>
    </citation>
    <scope>NUCLEOTIDE SEQUENCE</scope>
    <source>
        <strain evidence="1">CBS 540.89</strain>
    </source>
</reference>
<evidence type="ECO:0000313" key="1">
    <source>
        <dbReference type="EMBL" id="KAK0721223.1"/>
    </source>
</evidence>